<feature type="transmembrane region" description="Helical" evidence="3">
    <location>
        <begin position="13"/>
        <end position="31"/>
    </location>
</feature>
<dbReference type="OrthoDB" id="7783855at2759"/>
<name>A0A9J6BDX7_POLVA</name>
<evidence type="ECO:0000256" key="3">
    <source>
        <dbReference type="SAM" id="Phobius"/>
    </source>
</evidence>
<dbReference type="PROSITE" id="PS51450">
    <property type="entry name" value="LRR"/>
    <property type="match status" value="1"/>
</dbReference>
<evidence type="ECO:0000313" key="5">
    <source>
        <dbReference type="Proteomes" id="UP001107558"/>
    </source>
</evidence>
<dbReference type="Proteomes" id="UP001107558">
    <property type="component" value="Chromosome 4"/>
</dbReference>
<keyword evidence="3" id="KW-0472">Membrane</keyword>
<dbReference type="InterPro" id="IPR001611">
    <property type="entry name" value="Leu-rich_rpt"/>
</dbReference>
<dbReference type="InterPro" id="IPR003591">
    <property type="entry name" value="Leu-rich_rpt_typical-subtyp"/>
</dbReference>
<organism evidence="4 5">
    <name type="scientific">Polypedilum vanderplanki</name>
    <name type="common">Sleeping chironomid midge</name>
    <dbReference type="NCBI Taxonomy" id="319348"/>
    <lineage>
        <taxon>Eukaryota</taxon>
        <taxon>Metazoa</taxon>
        <taxon>Ecdysozoa</taxon>
        <taxon>Arthropoda</taxon>
        <taxon>Hexapoda</taxon>
        <taxon>Insecta</taxon>
        <taxon>Pterygota</taxon>
        <taxon>Neoptera</taxon>
        <taxon>Endopterygota</taxon>
        <taxon>Diptera</taxon>
        <taxon>Nematocera</taxon>
        <taxon>Chironomoidea</taxon>
        <taxon>Chironomidae</taxon>
        <taxon>Chironominae</taxon>
        <taxon>Polypedilum</taxon>
        <taxon>Polypedilum</taxon>
    </lineage>
</organism>
<dbReference type="AlphaFoldDB" id="A0A9J6BDX7"/>
<dbReference type="PANTHER" id="PTHR24366:SF96">
    <property type="entry name" value="LEUCINE RICH REPEAT CONTAINING 53"/>
    <property type="match status" value="1"/>
</dbReference>
<keyword evidence="3" id="KW-0812">Transmembrane</keyword>
<accession>A0A9J6BDX7</accession>
<gene>
    <name evidence="4" type="ORF">PVAND_015792</name>
</gene>
<evidence type="ECO:0000256" key="2">
    <source>
        <dbReference type="ARBA" id="ARBA00022737"/>
    </source>
</evidence>
<dbReference type="PANTHER" id="PTHR24366">
    <property type="entry name" value="IG(IMMUNOGLOBULIN) AND LRR(LEUCINE RICH REPEAT) DOMAINS"/>
    <property type="match status" value="1"/>
</dbReference>
<keyword evidence="5" id="KW-1185">Reference proteome</keyword>
<dbReference type="InterPro" id="IPR032675">
    <property type="entry name" value="LRR_dom_sf"/>
</dbReference>
<sequence>MILSEFKYDIFDILIGTVYFAIVCLICKLIVDIVKDMVGSLVIKCVFDKIKISDSDEIVYGCKIGNGIVFNRETSRIKKFNGKHMDGMTDADVKAIVIETSPETTLFPTGFGGIFTNIHYIKIVNTRISKIKQDHLLDFPKLRYLYLNNNEIIEIPENLFIHNPELEVIDLSFNQINYVKKESFNGLKKLRFLDLRENIADFDHATSIEGVKKMIEAME</sequence>
<keyword evidence="1" id="KW-0433">Leucine-rich repeat</keyword>
<keyword evidence="3" id="KW-1133">Transmembrane helix</keyword>
<dbReference type="Pfam" id="PF13855">
    <property type="entry name" value="LRR_8"/>
    <property type="match status" value="1"/>
</dbReference>
<reference evidence="4" key="1">
    <citation type="submission" date="2021-03" db="EMBL/GenBank/DDBJ databases">
        <title>Chromosome level genome of the anhydrobiotic midge Polypedilum vanderplanki.</title>
        <authorList>
            <person name="Yoshida Y."/>
            <person name="Kikawada T."/>
            <person name="Gusev O."/>
        </authorList>
    </citation>
    <scope>NUCLEOTIDE SEQUENCE</scope>
    <source>
        <strain evidence="4">NIAS01</strain>
        <tissue evidence="4">Whole body or cell culture</tissue>
    </source>
</reference>
<keyword evidence="2" id="KW-0677">Repeat</keyword>
<protein>
    <submittedName>
        <fullName evidence="4">Uncharacterized protein</fullName>
    </submittedName>
</protein>
<evidence type="ECO:0000313" key="4">
    <source>
        <dbReference type="EMBL" id="KAG5667823.1"/>
    </source>
</evidence>
<comment type="caution">
    <text evidence="4">The sequence shown here is derived from an EMBL/GenBank/DDBJ whole genome shotgun (WGS) entry which is preliminary data.</text>
</comment>
<dbReference type="EMBL" id="JADBJN010000004">
    <property type="protein sequence ID" value="KAG5667823.1"/>
    <property type="molecule type" value="Genomic_DNA"/>
</dbReference>
<evidence type="ECO:0000256" key="1">
    <source>
        <dbReference type="ARBA" id="ARBA00022614"/>
    </source>
</evidence>
<proteinExistence type="predicted"/>
<dbReference type="SUPFAM" id="SSF52058">
    <property type="entry name" value="L domain-like"/>
    <property type="match status" value="1"/>
</dbReference>
<dbReference type="SMART" id="SM00369">
    <property type="entry name" value="LRR_TYP"/>
    <property type="match status" value="2"/>
</dbReference>
<dbReference type="Gene3D" id="3.80.10.10">
    <property type="entry name" value="Ribonuclease Inhibitor"/>
    <property type="match status" value="1"/>
</dbReference>